<evidence type="ECO:0000313" key="2">
    <source>
        <dbReference type="Proteomes" id="UP001172159"/>
    </source>
</evidence>
<sequence length="327" mass="36918">MSAVSFAVLMNIFQGSSRKGQQLRPASLQMHQFAEQQWLGFVDNGGRLLVPTVFSHHQFLPQHILHPCLIRPPGASYRGEADTYQLSGYIFVEANQHTTVPNFTALFVLAPGTLPRVRRPRSWISPWADTISFTYYDVIGGRATHEVLLSDRVAVIPPASEWDEKGKERMRKLFWFLHLHFRHCRYWVPATICLMVVCRQPWHCVRVRDQPLFKDPYFATVGRLGLLDMSPSLQMMDSGGIWGSLIFGGSYLSSSGHVRGGIMQRRAFGQSVGSDKVTARRRLLWVGSCEGQSQGSSLPLVLLMVVLSRELSPRYWNATAIQSQMGV</sequence>
<keyword evidence="2" id="KW-1185">Reference proteome</keyword>
<proteinExistence type="predicted"/>
<dbReference type="AlphaFoldDB" id="A0AA40AMR1"/>
<protein>
    <submittedName>
        <fullName evidence="1">Uncharacterized protein</fullName>
    </submittedName>
</protein>
<dbReference type="EMBL" id="JAUKTV010000013">
    <property type="protein sequence ID" value="KAK0718705.1"/>
    <property type="molecule type" value="Genomic_DNA"/>
</dbReference>
<dbReference type="Proteomes" id="UP001172159">
    <property type="component" value="Unassembled WGS sequence"/>
</dbReference>
<name>A0AA40AMR1_9PEZI</name>
<evidence type="ECO:0000313" key="1">
    <source>
        <dbReference type="EMBL" id="KAK0718705.1"/>
    </source>
</evidence>
<reference evidence="1" key="1">
    <citation type="submission" date="2023-06" db="EMBL/GenBank/DDBJ databases">
        <title>Genome-scale phylogeny and comparative genomics of the fungal order Sordariales.</title>
        <authorList>
            <consortium name="Lawrence Berkeley National Laboratory"/>
            <person name="Hensen N."/>
            <person name="Bonometti L."/>
            <person name="Westerberg I."/>
            <person name="Brannstrom I.O."/>
            <person name="Guillou S."/>
            <person name="Cros-Aarteil S."/>
            <person name="Calhoun S."/>
            <person name="Haridas S."/>
            <person name="Kuo A."/>
            <person name="Mondo S."/>
            <person name="Pangilinan J."/>
            <person name="Riley R."/>
            <person name="Labutti K."/>
            <person name="Andreopoulos B."/>
            <person name="Lipzen A."/>
            <person name="Chen C."/>
            <person name="Yanf M."/>
            <person name="Daum C."/>
            <person name="Ng V."/>
            <person name="Clum A."/>
            <person name="Steindorff A."/>
            <person name="Ohm R."/>
            <person name="Martin F."/>
            <person name="Silar P."/>
            <person name="Natvig D."/>
            <person name="Lalanne C."/>
            <person name="Gautier V."/>
            <person name="Ament-Velasquez S.L."/>
            <person name="Kruys A."/>
            <person name="Hutchinson M.I."/>
            <person name="Powell A.J."/>
            <person name="Barry K."/>
            <person name="Miller A.N."/>
            <person name="Grigoriev I.V."/>
            <person name="Debuchy R."/>
            <person name="Gladieux P."/>
            <person name="Thoren M.H."/>
            <person name="Johannesson H."/>
        </authorList>
    </citation>
    <scope>NUCLEOTIDE SEQUENCE</scope>
    <source>
        <strain evidence="1">CBS 540.89</strain>
    </source>
</reference>
<comment type="caution">
    <text evidence="1">The sequence shown here is derived from an EMBL/GenBank/DDBJ whole genome shotgun (WGS) entry which is preliminary data.</text>
</comment>
<accession>A0AA40AMR1</accession>
<gene>
    <name evidence="1" type="ORF">B0T21DRAFT_424554</name>
</gene>
<organism evidence="1 2">
    <name type="scientific">Apiosordaria backusii</name>
    <dbReference type="NCBI Taxonomy" id="314023"/>
    <lineage>
        <taxon>Eukaryota</taxon>
        <taxon>Fungi</taxon>
        <taxon>Dikarya</taxon>
        <taxon>Ascomycota</taxon>
        <taxon>Pezizomycotina</taxon>
        <taxon>Sordariomycetes</taxon>
        <taxon>Sordariomycetidae</taxon>
        <taxon>Sordariales</taxon>
        <taxon>Lasiosphaeriaceae</taxon>
        <taxon>Apiosordaria</taxon>
    </lineage>
</organism>